<accession>A0A0E9XK36</accession>
<feature type="transmembrane region" description="Helical" evidence="1">
    <location>
        <begin position="26"/>
        <end position="44"/>
    </location>
</feature>
<organism evidence="2">
    <name type="scientific">Anguilla anguilla</name>
    <name type="common">European freshwater eel</name>
    <name type="synonym">Muraena anguilla</name>
    <dbReference type="NCBI Taxonomy" id="7936"/>
    <lineage>
        <taxon>Eukaryota</taxon>
        <taxon>Metazoa</taxon>
        <taxon>Chordata</taxon>
        <taxon>Craniata</taxon>
        <taxon>Vertebrata</taxon>
        <taxon>Euteleostomi</taxon>
        <taxon>Actinopterygii</taxon>
        <taxon>Neopterygii</taxon>
        <taxon>Teleostei</taxon>
        <taxon>Anguilliformes</taxon>
        <taxon>Anguillidae</taxon>
        <taxon>Anguilla</taxon>
    </lineage>
</organism>
<dbReference type="AlphaFoldDB" id="A0A0E9XK36"/>
<name>A0A0E9XK36_ANGAN</name>
<reference evidence="2" key="1">
    <citation type="submission" date="2014-11" db="EMBL/GenBank/DDBJ databases">
        <authorList>
            <person name="Amaro Gonzalez C."/>
        </authorList>
    </citation>
    <scope>NUCLEOTIDE SEQUENCE</scope>
</reference>
<evidence type="ECO:0000256" key="1">
    <source>
        <dbReference type="SAM" id="Phobius"/>
    </source>
</evidence>
<keyword evidence="1" id="KW-1133">Transmembrane helix</keyword>
<proteinExistence type="predicted"/>
<protein>
    <submittedName>
        <fullName evidence="2">Uncharacterized protein</fullName>
    </submittedName>
</protein>
<dbReference type="EMBL" id="GBXM01005480">
    <property type="protein sequence ID" value="JAI03098.1"/>
    <property type="molecule type" value="Transcribed_RNA"/>
</dbReference>
<reference evidence="2" key="2">
    <citation type="journal article" date="2015" name="Fish Shellfish Immunol.">
        <title>Early steps in the European eel (Anguilla anguilla)-Vibrio vulnificus interaction in the gills: Role of the RtxA13 toxin.</title>
        <authorList>
            <person name="Callol A."/>
            <person name="Pajuelo D."/>
            <person name="Ebbesson L."/>
            <person name="Teles M."/>
            <person name="MacKenzie S."/>
            <person name="Amaro C."/>
        </authorList>
    </citation>
    <scope>NUCLEOTIDE SEQUENCE</scope>
</reference>
<sequence>MITSALLYSGMPSQCFWVLLDCIRKWLLIMCPVLHFVSLIQFYMQ</sequence>
<evidence type="ECO:0000313" key="2">
    <source>
        <dbReference type="EMBL" id="JAI03098.1"/>
    </source>
</evidence>
<keyword evidence="1" id="KW-0812">Transmembrane</keyword>
<keyword evidence="1" id="KW-0472">Membrane</keyword>